<feature type="signal peptide" evidence="3">
    <location>
        <begin position="1"/>
        <end position="29"/>
    </location>
</feature>
<evidence type="ECO:0000313" key="4">
    <source>
        <dbReference type="EMBL" id="MFC4753572.1"/>
    </source>
</evidence>
<dbReference type="RefSeq" id="WP_344989095.1">
    <property type="nucleotide sequence ID" value="NZ_BAABCD010000007.1"/>
</dbReference>
<dbReference type="InterPro" id="IPR005770">
    <property type="entry name" value="PhnD"/>
</dbReference>
<protein>
    <submittedName>
        <fullName evidence="4">Phosphate/phosphite/phosphonate ABC transporter substrate-binding protein</fullName>
    </submittedName>
</protein>
<evidence type="ECO:0000256" key="3">
    <source>
        <dbReference type="SAM" id="SignalP"/>
    </source>
</evidence>
<dbReference type="NCBIfam" id="TIGR01098">
    <property type="entry name" value="3A0109s03R"/>
    <property type="match status" value="1"/>
</dbReference>
<gene>
    <name evidence="4" type="primary">phnD</name>
    <name evidence="4" type="ORF">ACFO7U_02100</name>
</gene>
<dbReference type="EMBL" id="JBHSHP010000007">
    <property type="protein sequence ID" value="MFC4753572.1"/>
    <property type="molecule type" value="Genomic_DNA"/>
</dbReference>
<evidence type="ECO:0000256" key="2">
    <source>
        <dbReference type="ARBA" id="ARBA00022729"/>
    </source>
</evidence>
<proteinExistence type="inferred from homology"/>
<comment type="caution">
    <text evidence="4">The sequence shown here is derived from an EMBL/GenBank/DDBJ whole genome shotgun (WGS) entry which is preliminary data.</text>
</comment>
<dbReference type="PANTHER" id="PTHR35841">
    <property type="entry name" value="PHOSPHONATES-BINDING PERIPLASMIC PROTEIN"/>
    <property type="match status" value="1"/>
</dbReference>
<evidence type="ECO:0000313" key="5">
    <source>
        <dbReference type="Proteomes" id="UP001595836"/>
    </source>
</evidence>
<sequence>MKSRLLPALGGAVVVGTLALTGCSSSADAAQDDRTIRFATLPVSDDPNAETPVEEIAALLAEETGYEVEITDVPNYSAVIEAIRSGHEDIGIMSAFPTAMGVNTGEVDPLVAWSGDDSPVARCVVLADSPIRTLEDISPEDTVAFADPASSSGYFMPVYMLDRAGLTQDEDYEVLFSGGHDRSQLALKSGQVDVTCTAAMFTDMAGQGSPYFPFEAGETRVIGESPAMPVSLAVLGNQKMSEDKRAALLEALPVVFSAANADALGTYGEALPEGVEPMIEPGPETFQTLVDIAAVAGVDISDLE</sequence>
<dbReference type="PANTHER" id="PTHR35841:SF1">
    <property type="entry name" value="PHOSPHONATES-BINDING PERIPLASMIC PROTEIN"/>
    <property type="match status" value="1"/>
</dbReference>
<feature type="chain" id="PRO_5047264457" evidence="3">
    <location>
        <begin position="30"/>
        <end position="304"/>
    </location>
</feature>
<organism evidence="4 5">
    <name type="scientific">Dietzia aurantiaca</name>
    <dbReference type="NCBI Taxonomy" id="983873"/>
    <lineage>
        <taxon>Bacteria</taxon>
        <taxon>Bacillati</taxon>
        <taxon>Actinomycetota</taxon>
        <taxon>Actinomycetes</taxon>
        <taxon>Mycobacteriales</taxon>
        <taxon>Dietziaceae</taxon>
        <taxon>Dietzia</taxon>
    </lineage>
</organism>
<keyword evidence="5" id="KW-1185">Reference proteome</keyword>
<accession>A0ABV9PKC4</accession>
<name>A0ABV9PKC4_9ACTN</name>
<dbReference type="PROSITE" id="PS51257">
    <property type="entry name" value="PROKAR_LIPOPROTEIN"/>
    <property type="match status" value="1"/>
</dbReference>
<dbReference type="Gene3D" id="3.40.190.10">
    <property type="entry name" value="Periplasmic binding protein-like II"/>
    <property type="match status" value="2"/>
</dbReference>
<dbReference type="Proteomes" id="UP001595836">
    <property type="component" value="Unassembled WGS sequence"/>
</dbReference>
<dbReference type="SUPFAM" id="SSF53850">
    <property type="entry name" value="Periplasmic binding protein-like II"/>
    <property type="match status" value="1"/>
</dbReference>
<dbReference type="Pfam" id="PF12974">
    <property type="entry name" value="Phosphonate-bd"/>
    <property type="match status" value="1"/>
</dbReference>
<comment type="similarity">
    <text evidence="1">Belongs to the phosphate/phosphite/phosphonate binding protein family.</text>
</comment>
<reference evidence="5" key="1">
    <citation type="journal article" date="2019" name="Int. J. Syst. Evol. Microbiol.">
        <title>The Global Catalogue of Microorganisms (GCM) 10K type strain sequencing project: providing services to taxonomists for standard genome sequencing and annotation.</title>
        <authorList>
            <consortium name="The Broad Institute Genomics Platform"/>
            <consortium name="The Broad Institute Genome Sequencing Center for Infectious Disease"/>
            <person name="Wu L."/>
            <person name="Ma J."/>
        </authorList>
    </citation>
    <scope>NUCLEOTIDE SEQUENCE [LARGE SCALE GENOMIC DNA]</scope>
    <source>
        <strain evidence="5">JCM 11882</strain>
    </source>
</reference>
<evidence type="ECO:0000256" key="1">
    <source>
        <dbReference type="ARBA" id="ARBA00007162"/>
    </source>
</evidence>
<keyword evidence="2 3" id="KW-0732">Signal</keyword>